<dbReference type="InterPro" id="IPR029278">
    <property type="entry name" value="Imm26"/>
</dbReference>
<accession>A0ABN1ED04</accession>
<keyword evidence="2" id="KW-1185">Reference proteome</keyword>
<evidence type="ECO:0000313" key="2">
    <source>
        <dbReference type="Proteomes" id="UP001499951"/>
    </source>
</evidence>
<protein>
    <recommendedName>
        <fullName evidence="3">Immunity protein 26 of polymorphic toxin system</fullName>
    </recommendedName>
</protein>
<comment type="caution">
    <text evidence="1">The sequence shown here is derived from an EMBL/GenBank/DDBJ whole genome shotgun (WGS) entry which is preliminary data.</text>
</comment>
<sequence length="166" mass="18634">MKKRAQIGDVFTVPIDSTKLGIGQIIADWRGELYIVIFDAVRPSGTVDPQSVVTETPLFAALSLDAKIYNGDWHVIGNVCSNLKSFAQPVFKVNQGGQTFLESRDRSVLRPASHAEAQTLRFRTVVAPVRLEKALKANFGQGNWSEKFDELRYDYALRSSQFIREE</sequence>
<reference evidence="1 2" key="1">
    <citation type="journal article" date="2019" name="Int. J. Syst. Evol. Microbiol.">
        <title>The Global Catalogue of Microorganisms (GCM) 10K type strain sequencing project: providing services to taxonomists for standard genome sequencing and annotation.</title>
        <authorList>
            <consortium name="The Broad Institute Genomics Platform"/>
            <consortium name="The Broad Institute Genome Sequencing Center for Infectious Disease"/>
            <person name="Wu L."/>
            <person name="Ma J."/>
        </authorList>
    </citation>
    <scope>NUCLEOTIDE SEQUENCE [LARGE SCALE GENOMIC DNA]</scope>
    <source>
        <strain evidence="1 2">JCM 15089</strain>
    </source>
</reference>
<gene>
    <name evidence="1" type="ORF">GCM10008942_10630</name>
</gene>
<name>A0ABN1ED04_9PROT</name>
<evidence type="ECO:0008006" key="3">
    <source>
        <dbReference type="Google" id="ProtNLM"/>
    </source>
</evidence>
<evidence type="ECO:0000313" key="1">
    <source>
        <dbReference type="EMBL" id="GAA0564068.1"/>
    </source>
</evidence>
<dbReference type="EMBL" id="BAAADD010000002">
    <property type="protein sequence ID" value="GAA0564068.1"/>
    <property type="molecule type" value="Genomic_DNA"/>
</dbReference>
<organism evidence="1 2">
    <name type="scientific">Rhizomicrobium electricum</name>
    <dbReference type="NCBI Taxonomy" id="480070"/>
    <lineage>
        <taxon>Bacteria</taxon>
        <taxon>Pseudomonadati</taxon>
        <taxon>Pseudomonadota</taxon>
        <taxon>Alphaproteobacteria</taxon>
        <taxon>Micropepsales</taxon>
        <taxon>Micropepsaceae</taxon>
        <taxon>Rhizomicrobium</taxon>
    </lineage>
</organism>
<dbReference type="Pfam" id="PF15428">
    <property type="entry name" value="Imm26"/>
    <property type="match status" value="1"/>
</dbReference>
<dbReference type="RefSeq" id="WP_166932768.1">
    <property type="nucleotide sequence ID" value="NZ_BAAADD010000002.1"/>
</dbReference>
<dbReference type="Proteomes" id="UP001499951">
    <property type="component" value="Unassembled WGS sequence"/>
</dbReference>
<proteinExistence type="predicted"/>